<proteinExistence type="predicted"/>
<evidence type="ECO:0000256" key="2">
    <source>
        <dbReference type="SAM" id="Phobius"/>
    </source>
</evidence>
<keyword evidence="4" id="KW-1185">Reference proteome</keyword>
<feature type="transmembrane region" description="Helical" evidence="2">
    <location>
        <begin position="50"/>
        <end position="67"/>
    </location>
</feature>
<feature type="region of interest" description="Disordered" evidence="1">
    <location>
        <begin position="131"/>
        <end position="252"/>
    </location>
</feature>
<dbReference type="Proteomes" id="UP001497453">
    <property type="component" value="Chromosome 1"/>
</dbReference>
<keyword evidence="2" id="KW-1133">Transmembrane helix</keyword>
<evidence type="ECO:0000256" key="1">
    <source>
        <dbReference type="SAM" id="MobiDB-lite"/>
    </source>
</evidence>
<evidence type="ECO:0000313" key="3">
    <source>
        <dbReference type="EMBL" id="CAL1695492.1"/>
    </source>
</evidence>
<accession>A0ABP1CII3</accession>
<protein>
    <submittedName>
        <fullName evidence="3">Uncharacterized protein</fullName>
    </submittedName>
</protein>
<evidence type="ECO:0000313" key="4">
    <source>
        <dbReference type="Proteomes" id="UP001497453"/>
    </source>
</evidence>
<feature type="transmembrane region" description="Helical" evidence="2">
    <location>
        <begin position="79"/>
        <end position="97"/>
    </location>
</feature>
<reference evidence="4" key="1">
    <citation type="submission" date="2024-04" db="EMBL/GenBank/DDBJ databases">
        <authorList>
            <person name="Shaw F."/>
            <person name="Minotto A."/>
        </authorList>
    </citation>
    <scope>NUCLEOTIDE SEQUENCE [LARGE SCALE GENOMIC DNA]</scope>
</reference>
<dbReference type="EMBL" id="OZ037944">
    <property type="protein sequence ID" value="CAL1695492.1"/>
    <property type="molecule type" value="Genomic_DNA"/>
</dbReference>
<keyword evidence="2" id="KW-0812">Transmembrane</keyword>
<gene>
    <name evidence="3" type="ORF">GFSPODELE1_LOCUS776</name>
</gene>
<name>A0ABP1CII3_9APHY</name>
<feature type="compositionally biased region" description="Basic and acidic residues" evidence="1">
    <location>
        <begin position="213"/>
        <end position="226"/>
    </location>
</feature>
<keyword evidence="2" id="KW-0472">Membrane</keyword>
<organism evidence="3 4">
    <name type="scientific">Somion occarium</name>
    <dbReference type="NCBI Taxonomy" id="3059160"/>
    <lineage>
        <taxon>Eukaryota</taxon>
        <taxon>Fungi</taxon>
        <taxon>Dikarya</taxon>
        <taxon>Basidiomycota</taxon>
        <taxon>Agaricomycotina</taxon>
        <taxon>Agaricomycetes</taxon>
        <taxon>Polyporales</taxon>
        <taxon>Cerrenaceae</taxon>
        <taxon>Somion</taxon>
    </lineage>
</organism>
<sequence>MPVYAVQWLDRTFRSRARAEELLRPDLEEGLITEHDYNLAVSFLPGHHRYFPYVYGAGTTTAYLAYGKYGRRWSLKSPRMYFGSLVATFFGLVWGQLQRAKAHWNFAHELENPTNFAKALQNVNYRTGGTQPLGWTLPGAQAEAKPAGEGQNVEGQPNESGWASEPHVVTDTPDQTSNRPPSPTPSRPRSRWEEIRAANTRGTAHASSWDAVRQQHERERILERRSSSSTPGDDFAPTSSASRYSDQDRDREQARFEALLEMERKMSRS</sequence>